<dbReference type="PANTHER" id="PTHR10039">
    <property type="entry name" value="AMELOGENIN"/>
    <property type="match status" value="1"/>
</dbReference>
<evidence type="ECO:0000313" key="3">
    <source>
        <dbReference type="EMBL" id="PVH98092.1"/>
    </source>
</evidence>
<sequence>MIQISYTSSAFPGTINAQKPSFFKTTDYERHKNVNSKREPETCLWFLEHEIFDKWYWDKGKDLLWVSADPGCGKSVLSRAIIDEELADAGPDSICYFFSEYNQEQNNHGAMICAIIHQLLWRHPSLFKKHAIPVFEKCGEKLKTDVDELWRTLLAITSDPSIHRVGCILDALDECKTNDRKLLITKLIDFYTSFD</sequence>
<accession>A0A2V1DIV3</accession>
<organism evidence="3 4">
    <name type="scientific">Periconia macrospinosa</name>
    <dbReference type="NCBI Taxonomy" id="97972"/>
    <lineage>
        <taxon>Eukaryota</taxon>
        <taxon>Fungi</taxon>
        <taxon>Dikarya</taxon>
        <taxon>Ascomycota</taxon>
        <taxon>Pezizomycotina</taxon>
        <taxon>Dothideomycetes</taxon>
        <taxon>Pleosporomycetidae</taxon>
        <taxon>Pleosporales</taxon>
        <taxon>Massarineae</taxon>
        <taxon>Periconiaceae</taxon>
        <taxon>Periconia</taxon>
    </lineage>
</organism>
<feature type="domain" description="Nephrocystin 3-like N-terminal" evidence="2">
    <location>
        <begin position="41"/>
        <end position="188"/>
    </location>
</feature>
<evidence type="ECO:0000256" key="1">
    <source>
        <dbReference type="ARBA" id="ARBA00022737"/>
    </source>
</evidence>
<protein>
    <recommendedName>
        <fullName evidence="2">Nephrocystin 3-like N-terminal domain-containing protein</fullName>
    </recommendedName>
</protein>
<keyword evidence="4" id="KW-1185">Reference proteome</keyword>
<dbReference type="PANTHER" id="PTHR10039:SF16">
    <property type="entry name" value="GPI INOSITOL-DEACYLASE"/>
    <property type="match status" value="1"/>
</dbReference>
<name>A0A2V1DIV3_9PLEO</name>
<dbReference type="OrthoDB" id="194358at2759"/>
<dbReference type="InterPro" id="IPR027417">
    <property type="entry name" value="P-loop_NTPase"/>
</dbReference>
<keyword evidence="1" id="KW-0677">Repeat</keyword>
<evidence type="ECO:0000313" key="4">
    <source>
        <dbReference type="Proteomes" id="UP000244855"/>
    </source>
</evidence>
<dbReference type="EMBL" id="KZ805421">
    <property type="protein sequence ID" value="PVH98092.1"/>
    <property type="molecule type" value="Genomic_DNA"/>
</dbReference>
<reference evidence="3 4" key="1">
    <citation type="journal article" date="2018" name="Sci. Rep.">
        <title>Comparative genomics provides insights into the lifestyle and reveals functional heterogeneity of dark septate endophytic fungi.</title>
        <authorList>
            <person name="Knapp D.G."/>
            <person name="Nemeth J.B."/>
            <person name="Barry K."/>
            <person name="Hainaut M."/>
            <person name="Henrissat B."/>
            <person name="Johnson J."/>
            <person name="Kuo A."/>
            <person name="Lim J.H.P."/>
            <person name="Lipzen A."/>
            <person name="Nolan M."/>
            <person name="Ohm R.A."/>
            <person name="Tamas L."/>
            <person name="Grigoriev I.V."/>
            <person name="Spatafora J.W."/>
            <person name="Nagy L.G."/>
            <person name="Kovacs G.M."/>
        </authorList>
    </citation>
    <scope>NUCLEOTIDE SEQUENCE [LARGE SCALE GENOMIC DNA]</scope>
    <source>
        <strain evidence="3 4">DSE2036</strain>
    </source>
</reference>
<dbReference type="InterPro" id="IPR056884">
    <property type="entry name" value="NPHP3-like_N"/>
</dbReference>
<dbReference type="STRING" id="97972.A0A2V1DIV3"/>
<dbReference type="Pfam" id="PF24883">
    <property type="entry name" value="NPHP3_N"/>
    <property type="match status" value="1"/>
</dbReference>
<proteinExistence type="predicted"/>
<dbReference type="Gene3D" id="3.40.50.300">
    <property type="entry name" value="P-loop containing nucleotide triphosphate hydrolases"/>
    <property type="match status" value="1"/>
</dbReference>
<dbReference type="Proteomes" id="UP000244855">
    <property type="component" value="Unassembled WGS sequence"/>
</dbReference>
<gene>
    <name evidence="3" type="ORF">DM02DRAFT_683272</name>
</gene>
<evidence type="ECO:0000259" key="2">
    <source>
        <dbReference type="Pfam" id="PF24883"/>
    </source>
</evidence>
<dbReference type="AlphaFoldDB" id="A0A2V1DIV3"/>